<sequence length="142" mass="16285">MVEQKEVLDQGPFFHGTKAELQIGDLLQTQRISNYQNRKMNHIYFTGALDTAKWGAELSAALVDEPAQEYIYIIEPIGAFENDPNVTDKKFPGNPTRSYRSNEPLRIVAKLATWERHSNHDIEQMLKGLEQLRKDGLDIIED</sequence>
<feature type="domain" description="Rifampin ADP-ribosyltransferase" evidence="1">
    <location>
        <begin position="13"/>
        <end position="114"/>
    </location>
</feature>
<keyword evidence="3" id="KW-1185">Reference proteome</keyword>
<dbReference type="Pfam" id="PF12120">
    <property type="entry name" value="Arr-ms"/>
    <property type="match status" value="1"/>
</dbReference>
<evidence type="ECO:0000259" key="1">
    <source>
        <dbReference type="Pfam" id="PF12120"/>
    </source>
</evidence>
<evidence type="ECO:0000313" key="2">
    <source>
        <dbReference type="EMBL" id="MDG0845345.1"/>
    </source>
</evidence>
<dbReference type="NCBIfam" id="NF033144">
    <property type="entry name" value="rifampin_ARR"/>
    <property type="match status" value="1"/>
</dbReference>
<proteinExistence type="predicted"/>
<dbReference type="Proteomes" id="UP001152422">
    <property type="component" value="Unassembled WGS sequence"/>
</dbReference>
<dbReference type="InterPro" id="IPR038611">
    <property type="entry name" value="Arr_sf"/>
</dbReference>
<gene>
    <name evidence="2" type="primary">arr</name>
    <name evidence="2" type="ORF">M4L89_03825</name>
</gene>
<accession>A0A9X4L2Q3</accession>
<dbReference type="InterPro" id="IPR021975">
    <property type="entry name" value="Rifampin_Arr"/>
</dbReference>
<name>A0A9X4L2Q3_9STAP</name>
<comment type="caution">
    <text evidence="2">The sequence shown here is derived from an EMBL/GenBank/DDBJ whole genome shotgun (WGS) entry which is preliminary data.</text>
</comment>
<protein>
    <submittedName>
        <fullName evidence="2">NAD(+)--rifampin ADP-ribosyltransferase</fullName>
    </submittedName>
</protein>
<dbReference type="AlphaFoldDB" id="A0A9X4L2Q3"/>
<reference evidence="2" key="1">
    <citation type="submission" date="2022-05" db="EMBL/GenBank/DDBJ databases">
        <title>Comparative genomics of Staphylococcus equorum isolates.</title>
        <authorList>
            <person name="Luelf R.H."/>
        </authorList>
    </citation>
    <scope>NUCLEOTIDE SEQUENCE</scope>
    <source>
        <strain evidence="2">TMW 2.2497</strain>
    </source>
</reference>
<dbReference type="EMBL" id="JAMBQA010000002">
    <property type="protein sequence ID" value="MDG0845345.1"/>
    <property type="molecule type" value="Genomic_DNA"/>
</dbReference>
<dbReference type="RefSeq" id="WP_277582900.1">
    <property type="nucleotide sequence ID" value="NZ_JAMBPY010000002.1"/>
</dbReference>
<organism evidence="2 3">
    <name type="scientific">Staphylococcus equorum</name>
    <dbReference type="NCBI Taxonomy" id="246432"/>
    <lineage>
        <taxon>Bacteria</taxon>
        <taxon>Bacillati</taxon>
        <taxon>Bacillota</taxon>
        <taxon>Bacilli</taxon>
        <taxon>Bacillales</taxon>
        <taxon>Staphylococcaceae</taxon>
        <taxon>Staphylococcus</taxon>
    </lineage>
</organism>
<evidence type="ECO:0000313" key="3">
    <source>
        <dbReference type="Proteomes" id="UP001152422"/>
    </source>
</evidence>
<dbReference type="Gene3D" id="3.20.170.40">
    <property type="entry name" value="Rifampin ADP-ribosyltransferase domain"/>
    <property type="match status" value="1"/>
</dbReference>